<evidence type="ECO:0000256" key="2">
    <source>
        <dbReference type="SAM" id="MobiDB-lite"/>
    </source>
</evidence>
<dbReference type="EMBL" id="VTOX01000010">
    <property type="protein sequence ID" value="NKE68482.1"/>
    <property type="molecule type" value="Genomic_DNA"/>
</dbReference>
<keyword evidence="3" id="KW-0812">Transmembrane</keyword>
<dbReference type="Pfam" id="PF03401">
    <property type="entry name" value="TctC"/>
    <property type="match status" value="1"/>
</dbReference>
<evidence type="ECO:0000256" key="1">
    <source>
        <dbReference type="ARBA" id="ARBA00006987"/>
    </source>
</evidence>
<dbReference type="SUPFAM" id="SSF53850">
    <property type="entry name" value="Periplasmic binding protein-like II"/>
    <property type="match status" value="1"/>
</dbReference>
<evidence type="ECO:0000256" key="3">
    <source>
        <dbReference type="SAM" id="Phobius"/>
    </source>
</evidence>
<organism evidence="4 5">
    <name type="scientific">Ramlibacter lithotrophicus</name>
    <dbReference type="NCBI Taxonomy" id="2606681"/>
    <lineage>
        <taxon>Bacteria</taxon>
        <taxon>Pseudomonadati</taxon>
        <taxon>Pseudomonadota</taxon>
        <taxon>Betaproteobacteria</taxon>
        <taxon>Burkholderiales</taxon>
        <taxon>Comamonadaceae</taxon>
        <taxon>Ramlibacter</taxon>
    </lineage>
</organism>
<dbReference type="Gene3D" id="3.40.190.10">
    <property type="entry name" value="Periplasmic binding protein-like II"/>
    <property type="match status" value="1"/>
</dbReference>
<dbReference type="InterPro" id="IPR005064">
    <property type="entry name" value="BUG"/>
</dbReference>
<sequence>MAARADDLRRRRGAVRGHRSRRRRRRGGDSPRAGRGRGARGRAEDRKRVAADSGHQRRCGIARVARGNHGARGHRQPIKETVMVKFWFRLLAVLFASLVAAAAALAQPAEKFPSRQVTIVVGFAPGGGGDMSARWIADFLRERWKVPVIVENKPGAGATIAAAHTARSKPDGYTVVLATSSPFTVAPHFQAVNYDPAKDFTYLFQFLVSAQPLFVKSDSQFKTMPELMTWAKANPGKLFWSTAATNGATHVSTQAAFKAAGIQATYVPYKGGADAMRALLGGDIQALVAAEFPPYAAAGTIRLLAESGPDKIPEYPQVPTYKDLGFPVSVPIFYGIAGPAGMPPEVVREWNAASADMVRSAGFKELVGKLKGTASYKNQEEFQSTTVSVFKDMARLVPELGMKKD</sequence>
<dbReference type="CDD" id="cd07012">
    <property type="entry name" value="PBP2_Bug_TTT"/>
    <property type="match status" value="1"/>
</dbReference>
<protein>
    <submittedName>
        <fullName evidence="4">Tripartite tricarboxylate transporter substrate binding protein</fullName>
    </submittedName>
</protein>
<feature type="region of interest" description="Disordered" evidence="2">
    <location>
        <begin position="1"/>
        <end position="58"/>
    </location>
</feature>
<dbReference type="Proteomes" id="UP000521868">
    <property type="component" value="Unassembled WGS sequence"/>
</dbReference>
<evidence type="ECO:0000313" key="4">
    <source>
        <dbReference type="EMBL" id="NKE68482.1"/>
    </source>
</evidence>
<reference evidence="4 5" key="1">
    <citation type="journal article" date="2020" name="Nature">
        <title>Bacterial chemolithoautotrophy via manganese oxidation.</title>
        <authorList>
            <person name="Yu H."/>
            <person name="Leadbetter J.R."/>
        </authorList>
    </citation>
    <scope>NUCLEOTIDE SEQUENCE [LARGE SCALE GENOMIC DNA]</scope>
    <source>
        <strain evidence="4 5">RBP-1</strain>
    </source>
</reference>
<keyword evidence="5" id="KW-1185">Reference proteome</keyword>
<feature type="compositionally biased region" description="Basic residues" evidence="2">
    <location>
        <begin position="10"/>
        <end position="26"/>
    </location>
</feature>
<dbReference type="PANTHER" id="PTHR42928">
    <property type="entry name" value="TRICARBOXYLATE-BINDING PROTEIN"/>
    <property type="match status" value="1"/>
</dbReference>
<dbReference type="Gene3D" id="3.40.190.150">
    <property type="entry name" value="Bordetella uptake gene, domain 1"/>
    <property type="match status" value="1"/>
</dbReference>
<feature type="transmembrane region" description="Helical" evidence="3">
    <location>
        <begin position="86"/>
        <end position="106"/>
    </location>
</feature>
<proteinExistence type="inferred from homology"/>
<comment type="similarity">
    <text evidence="1">Belongs to the UPF0065 (bug) family.</text>
</comment>
<gene>
    <name evidence="4" type="ORF">RAMLITH_21930</name>
</gene>
<name>A0A7X6DJT9_9BURK</name>
<keyword evidence="3" id="KW-1133">Transmembrane helix</keyword>
<dbReference type="PANTHER" id="PTHR42928:SF5">
    <property type="entry name" value="BLR1237 PROTEIN"/>
    <property type="match status" value="1"/>
</dbReference>
<dbReference type="AlphaFoldDB" id="A0A7X6DJT9"/>
<accession>A0A7X6DJT9</accession>
<comment type="caution">
    <text evidence="4">The sequence shown here is derived from an EMBL/GenBank/DDBJ whole genome shotgun (WGS) entry which is preliminary data.</text>
</comment>
<feature type="compositionally biased region" description="Basic and acidic residues" evidence="2">
    <location>
        <begin position="41"/>
        <end position="50"/>
    </location>
</feature>
<evidence type="ECO:0000313" key="5">
    <source>
        <dbReference type="Proteomes" id="UP000521868"/>
    </source>
</evidence>
<dbReference type="InterPro" id="IPR042100">
    <property type="entry name" value="Bug_dom1"/>
</dbReference>
<keyword evidence="3" id="KW-0472">Membrane</keyword>